<keyword evidence="3" id="KW-0268">Exocytosis</keyword>
<dbReference type="InterPro" id="IPR004140">
    <property type="entry name" value="Exo70"/>
</dbReference>
<keyword evidence="6" id="KW-1185">Reference proteome</keyword>
<feature type="domain" description="Exocyst complex subunit Exo70 C-terminal" evidence="4">
    <location>
        <begin position="95"/>
        <end position="430"/>
    </location>
</feature>
<dbReference type="STRING" id="29655.A0A0K9PJ62"/>
<dbReference type="PANTHER" id="PTHR12542">
    <property type="entry name" value="EXOCYST COMPLEX PROTEIN EXO70"/>
    <property type="match status" value="1"/>
</dbReference>
<dbReference type="InterPro" id="IPR046364">
    <property type="entry name" value="Exo70_C"/>
</dbReference>
<dbReference type="AlphaFoldDB" id="A0A0K9PJ62"/>
<dbReference type="OrthoDB" id="1922221at2759"/>
<evidence type="ECO:0000259" key="4">
    <source>
        <dbReference type="Pfam" id="PF03081"/>
    </source>
</evidence>
<keyword evidence="2 3" id="KW-0813">Transport</keyword>
<evidence type="ECO:0000313" key="6">
    <source>
        <dbReference type="Proteomes" id="UP000036987"/>
    </source>
</evidence>
<name>A0A0K9PJ62_ZOSMR</name>
<evidence type="ECO:0000256" key="1">
    <source>
        <dbReference type="ARBA" id="ARBA00006756"/>
    </source>
</evidence>
<protein>
    <recommendedName>
        <fullName evidence="3">Exocyst subunit Exo70 family protein</fullName>
    </recommendedName>
</protein>
<sequence>MLKETVGTAMKRLRREFYMILSGLSADEEQAMGDLREIAECMEKNGYGKECVEVYKSVRRLVVGASLRRHGFDAKKRTTTWLTSDWDSVEKKIISWMGFFRVAVKTIFSGERFRSDYIFNFSDALKESCFSKTIGDIAENFLAFPCIFAGAVKSMKINMVSPAVICRFLDLHSTLSDLLGDIKTIFSYTSTYAVQKKATASINIVGKLIRSLLSQFESSIMKNTLPSAMSVVASGGIHPVTRYVMNYVVSIGDCITALSDIYINYPPLPETFFQSTTTGNSNVSSRLAWILLILLCKLDQKSDLYKNPSLSYLFLSNNLQFVVQKVRGSMFRYLLGERWLLENEKKAMHYMEKYVTGAWKKVIVAALPKFPATVELEAGKKMIGDFNLAFEEACGAQSGWVVEDISMREKVKNMIRRNIVEPYRGFCDVWFSTGSVQMSYFPVDIGIFIDMVI</sequence>
<evidence type="ECO:0000256" key="2">
    <source>
        <dbReference type="ARBA" id="ARBA00022448"/>
    </source>
</evidence>
<keyword evidence="3" id="KW-0653">Protein transport</keyword>
<dbReference type="SUPFAM" id="SSF74788">
    <property type="entry name" value="Cullin repeat-like"/>
    <property type="match status" value="1"/>
</dbReference>
<proteinExistence type="inferred from homology"/>
<dbReference type="GO" id="GO:0000145">
    <property type="term" value="C:exocyst"/>
    <property type="evidence" value="ECO:0000318"/>
    <property type="project" value="GO_Central"/>
</dbReference>
<dbReference type="GO" id="GO:0015031">
    <property type="term" value="P:protein transport"/>
    <property type="evidence" value="ECO:0007669"/>
    <property type="project" value="UniProtKB-KW"/>
</dbReference>
<dbReference type="Pfam" id="PF03081">
    <property type="entry name" value="Exo70_C"/>
    <property type="match status" value="1"/>
</dbReference>
<dbReference type="Proteomes" id="UP000036987">
    <property type="component" value="Unassembled WGS sequence"/>
</dbReference>
<dbReference type="GO" id="GO:0006887">
    <property type="term" value="P:exocytosis"/>
    <property type="evidence" value="ECO:0000318"/>
    <property type="project" value="GO_Central"/>
</dbReference>
<dbReference type="OMA" id="SVIRKWD"/>
<accession>A0A0K9PJ62</accession>
<evidence type="ECO:0000256" key="3">
    <source>
        <dbReference type="RuleBase" id="RU365026"/>
    </source>
</evidence>
<dbReference type="PANTHER" id="PTHR12542:SF17">
    <property type="entry name" value="EXOCYST SUBUNIT EXO70 FAMILY PROTEIN"/>
    <property type="match status" value="1"/>
</dbReference>
<comment type="similarity">
    <text evidence="1 3">Belongs to the EXO70 family.</text>
</comment>
<comment type="caution">
    <text evidence="5">The sequence shown here is derived from an EMBL/GenBank/DDBJ whole genome shotgun (WGS) entry which is preliminary data.</text>
</comment>
<evidence type="ECO:0000313" key="5">
    <source>
        <dbReference type="EMBL" id="KMZ68275.1"/>
    </source>
</evidence>
<organism evidence="5 6">
    <name type="scientific">Zostera marina</name>
    <name type="common">Eelgrass</name>
    <dbReference type="NCBI Taxonomy" id="29655"/>
    <lineage>
        <taxon>Eukaryota</taxon>
        <taxon>Viridiplantae</taxon>
        <taxon>Streptophyta</taxon>
        <taxon>Embryophyta</taxon>
        <taxon>Tracheophyta</taxon>
        <taxon>Spermatophyta</taxon>
        <taxon>Magnoliopsida</taxon>
        <taxon>Liliopsida</taxon>
        <taxon>Zosteraceae</taxon>
        <taxon>Zostera</taxon>
    </lineage>
</organism>
<comment type="function">
    <text evidence="3">Component of the exocyst complex.</text>
</comment>
<reference evidence="6" key="1">
    <citation type="journal article" date="2016" name="Nature">
        <title>The genome of the seagrass Zostera marina reveals angiosperm adaptation to the sea.</title>
        <authorList>
            <person name="Olsen J.L."/>
            <person name="Rouze P."/>
            <person name="Verhelst B."/>
            <person name="Lin Y.-C."/>
            <person name="Bayer T."/>
            <person name="Collen J."/>
            <person name="Dattolo E."/>
            <person name="De Paoli E."/>
            <person name="Dittami S."/>
            <person name="Maumus F."/>
            <person name="Michel G."/>
            <person name="Kersting A."/>
            <person name="Lauritano C."/>
            <person name="Lohaus R."/>
            <person name="Toepel M."/>
            <person name="Tonon T."/>
            <person name="Vanneste K."/>
            <person name="Amirebrahimi M."/>
            <person name="Brakel J."/>
            <person name="Bostroem C."/>
            <person name="Chovatia M."/>
            <person name="Grimwood J."/>
            <person name="Jenkins J.W."/>
            <person name="Jueterbock A."/>
            <person name="Mraz A."/>
            <person name="Stam W.T."/>
            <person name="Tice H."/>
            <person name="Bornberg-Bauer E."/>
            <person name="Green P.J."/>
            <person name="Pearson G.A."/>
            <person name="Procaccini G."/>
            <person name="Duarte C.M."/>
            <person name="Schmutz J."/>
            <person name="Reusch T.B.H."/>
            <person name="Van de Peer Y."/>
        </authorList>
    </citation>
    <scope>NUCLEOTIDE SEQUENCE [LARGE SCALE GENOMIC DNA]</scope>
    <source>
        <strain evidence="6">cv. Finnish</strain>
    </source>
</reference>
<dbReference type="Gene3D" id="1.20.1280.170">
    <property type="entry name" value="Exocyst complex component Exo70"/>
    <property type="match status" value="1"/>
</dbReference>
<dbReference type="GO" id="GO:0005546">
    <property type="term" value="F:phosphatidylinositol-4,5-bisphosphate binding"/>
    <property type="evidence" value="ECO:0007669"/>
    <property type="project" value="InterPro"/>
</dbReference>
<gene>
    <name evidence="5" type="ORF">ZOSMA_243G00160</name>
</gene>
<dbReference type="InterPro" id="IPR016159">
    <property type="entry name" value="Cullin_repeat-like_dom_sf"/>
</dbReference>
<dbReference type="EMBL" id="LFYR01000850">
    <property type="protein sequence ID" value="KMZ68275.1"/>
    <property type="molecule type" value="Genomic_DNA"/>
</dbReference>